<evidence type="ECO:0000313" key="2">
    <source>
        <dbReference type="Proteomes" id="UP001190926"/>
    </source>
</evidence>
<dbReference type="AlphaFoldDB" id="A0AAD4NXN1"/>
<accession>A0AAD4NXN1</accession>
<evidence type="ECO:0000313" key="1">
    <source>
        <dbReference type="EMBL" id="KAH6756225.1"/>
    </source>
</evidence>
<dbReference type="EMBL" id="SDAM02029566">
    <property type="protein sequence ID" value="KAH6756225.1"/>
    <property type="molecule type" value="Genomic_DNA"/>
</dbReference>
<keyword evidence="2" id="KW-1185">Reference proteome</keyword>
<gene>
    <name evidence="1" type="ORF">C2S53_004324</name>
</gene>
<evidence type="ECO:0008006" key="3">
    <source>
        <dbReference type="Google" id="ProtNLM"/>
    </source>
</evidence>
<dbReference type="Proteomes" id="UP001190926">
    <property type="component" value="Unassembled WGS sequence"/>
</dbReference>
<protein>
    <recommendedName>
        <fullName evidence="3">FBD domain-containing protein</fullName>
    </recommendedName>
</protein>
<name>A0AAD4NXN1_PERFH</name>
<sequence length="110" mass="12567">MVRQLFLSICHVEKVWLSKWCIKVPETNIMCGSLLNLRTVEISWYFSDASTIPTIRILLGNAHNLEKIVFRPSWIRGHQQELLHSAVVKVLCLPRSSPTAEVVVIEESLV</sequence>
<comment type="caution">
    <text evidence="1">The sequence shown here is derived from an EMBL/GenBank/DDBJ whole genome shotgun (WGS) entry which is preliminary data.</text>
</comment>
<organism evidence="1 2">
    <name type="scientific">Perilla frutescens var. hirtella</name>
    <name type="common">Perilla citriodora</name>
    <name type="synonym">Perilla setoyensis</name>
    <dbReference type="NCBI Taxonomy" id="608512"/>
    <lineage>
        <taxon>Eukaryota</taxon>
        <taxon>Viridiplantae</taxon>
        <taxon>Streptophyta</taxon>
        <taxon>Embryophyta</taxon>
        <taxon>Tracheophyta</taxon>
        <taxon>Spermatophyta</taxon>
        <taxon>Magnoliopsida</taxon>
        <taxon>eudicotyledons</taxon>
        <taxon>Gunneridae</taxon>
        <taxon>Pentapetalae</taxon>
        <taxon>asterids</taxon>
        <taxon>lamiids</taxon>
        <taxon>Lamiales</taxon>
        <taxon>Lamiaceae</taxon>
        <taxon>Nepetoideae</taxon>
        <taxon>Elsholtzieae</taxon>
        <taxon>Perilla</taxon>
    </lineage>
</organism>
<proteinExistence type="predicted"/>
<reference evidence="1 2" key="1">
    <citation type="journal article" date="2021" name="Nat. Commun.">
        <title>Incipient diploidization of the medicinal plant Perilla within 10,000 years.</title>
        <authorList>
            <person name="Zhang Y."/>
            <person name="Shen Q."/>
            <person name="Leng L."/>
            <person name="Zhang D."/>
            <person name="Chen S."/>
            <person name="Shi Y."/>
            <person name="Ning Z."/>
            <person name="Chen S."/>
        </authorList>
    </citation>
    <scope>NUCLEOTIDE SEQUENCE [LARGE SCALE GENOMIC DNA]</scope>
    <source>
        <strain evidence="2">cv. PC099</strain>
    </source>
</reference>